<dbReference type="GO" id="GO:0005737">
    <property type="term" value="C:cytoplasm"/>
    <property type="evidence" value="ECO:0007669"/>
    <property type="project" value="TreeGrafter"/>
</dbReference>
<feature type="compositionally biased region" description="Basic residues" evidence="5">
    <location>
        <begin position="185"/>
        <end position="199"/>
    </location>
</feature>
<dbReference type="GO" id="GO:0034353">
    <property type="term" value="F:mRNA 5'-diphosphatase activity"/>
    <property type="evidence" value="ECO:0007669"/>
    <property type="project" value="UniProtKB-ARBA"/>
</dbReference>
<evidence type="ECO:0000259" key="6">
    <source>
        <dbReference type="PROSITE" id="PS51462"/>
    </source>
</evidence>
<dbReference type="PANTHER" id="PTHR23114:SF17">
    <property type="entry name" value="M7GPPPN-MRNA HYDROLASE"/>
    <property type="match status" value="1"/>
</dbReference>
<keyword evidence="3 4" id="KW-0378">Hydrolase</keyword>
<evidence type="ECO:0000256" key="2">
    <source>
        <dbReference type="ARBA" id="ARBA00001946"/>
    </source>
</evidence>
<dbReference type="PRINTS" id="PR00502">
    <property type="entry name" value="NUDIXFAMILY"/>
</dbReference>
<dbReference type="InterPro" id="IPR020476">
    <property type="entry name" value="Nudix_hydrolase"/>
</dbReference>
<dbReference type="PROSITE" id="PS00893">
    <property type="entry name" value="NUDIX_BOX"/>
    <property type="match status" value="1"/>
</dbReference>
<dbReference type="CDD" id="cd03671">
    <property type="entry name" value="NUDIX_Ap4A_hydrolase_plant_like"/>
    <property type="match status" value="1"/>
</dbReference>
<dbReference type="GO" id="GO:0006402">
    <property type="term" value="P:mRNA catabolic process"/>
    <property type="evidence" value="ECO:0007669"/>
    <property type="project" value="TreeGrafter"/>
</dbReference>
<keyword evidence="8" id="KW-1185">Reference proteome</keyword>
<evidence type="ECO:0000313" key="7">
    <source>
        <dbReference type="EMBL" id="SEI45471.1"/>
    </source>
</evidence>
<dbReference type="InterPro" id="IPR020084">
    <property type="entry name" value="NUDIX_hydrolase_CS"/>
</dbReference>
<dbReference type="NCBIfam" id="NF001937">
    <property type="entry name" value="PRK00714.1-4"/>
    <property type="match status" value="1"/>
</dbReference>
<feature type="compositionally biased region" description="Basic and acidic residues" evidence="5">
    <location>
        <begin position="165"/>
        <end position="184"/>
    </location>
</feature>
<proteinExistence type="inferred from homology"/>
<dbReference type="NCBIfam" id="NF001934">
    <property type="entry name" value="PRK00714.1-1"/>
    <property type="match status" value="1"/>
</dbReference>
<dbReference type="FunFam" id="3.90.79.10:FF:000001">
    <property type="entry name" value="RNA pyrophosphohydrolase"/>
    <property type="match status" value="1"/>
</dbReference>
<dbReference type="InterPro" id="IPR000086">
    <property type="entry name" value="NUDIX_hydrolase_dom"/>
</dbReference>
<dbReference type="AlphaFoldDB" id="A0A1H6QP67"/>
<dbReference type="HAMAP" id="MF_00298">
    <property type="entry name" value="Nudix_RppH"/>
    <property type="match status" value="1"/>
</dbReference>
<dbReference type="PANTHER" id="PTHR23114">
    <property type="entry name" value="M7GPPPN-MRNA HYDROLASE"/>
    <property type="match status" value="1"/>
</dbReference>
<comment type="similarity">
    <text evidence="4">Belongs to the Nudix hydrolase family. RppH subfamily.</text>
</comment>
<reference evidence="8" key="1">
    <citation type="submission" date="2016-10" db="EMBL/GenBank/DDBJ databases">
        <authorList>
            <person name="Varghese N."/>
            <person name="Submissions S."/>
        </authorList>
    </citation>
    <scope>NUCLEOTIDE SEQUENCE [LARGE SCALE GENOMIC DNA]</scope>
    <source>
        <strain evidence="8">DSM 7165</strain>
    </source>
</reference>
<dbReference type="Proteomes" id="UP000242999">
    <property type="component" value="Unassembled WGS sequence"/>
</dbReference>
<dbReference type="Pfam" id="PF00293">
    <property type="entry name" value="NUDIX"/>
    <property type="match status" value="1"/>
</dbReference>
<evidence type="ECO:0000256" key="5">
    <source>
        <dbReference type="SAM" id="MobiDB-lite"/>
    </source>
</evidence>
<comment type="cofactor">
    <cofactor evidence="4">
        <name>a divalent metal cation</name>
        <dbReference type="ChEBI" id="CHEBI:60240"/>
    </cofactor>
</comment>
<feature type="region of interest" description="Disordered" evidence="5">
    <location>
        <begin position="162"/>
        <end position="199"/>
    </location>
</feature>
<protein>
    <recommendedName>
        <fullName evidence="4">RNA pyrophosphohydrolase</fullName>
        <ecNumber evidence="4">3.6.1.-</ecNumber>
    </recommendedName>
    <alternativeName>
        <fullName evidence="4">(Di)nucleoside polyphosphate hydrolase</fullName>
    </alternativeName>
</protein>
<dbReference type="EC" id="3.6.1.-" evidence="4"/>
<dbReference type="InterPro" id="IPR015797">
    <property type="entry name" value="NUDIX_hydrolase-like_dom_sf"/>
</dbReference>
<comment type="cofactor">
    <cofactor evidence="2">
        <name>Mg(2+)</name>
        <dbReference type="ChEBI" id="CHEBI:18420"/>
    </cofactor>
</comment>
<comment type="cofactor">
    <cofactor evidence="1">
        <name>Mn(2+)</name>
        <dbReference type="ChEBI" id="CHEBI:29035"/>
    </cofactor>
</comment>
<name>A0A1H6QP67_9GAMM</name>
<evidence type="ECO:0000313" key="8">
    <source>
        <dbReference type="Proteomes" id="UP000242999"/>
    </source>
</evidence>
<dbReference type="Gene3D" id="3.90.79.10">
    <property type="entry name" value="Nucleoside Triphosphate Pyrophosphohydrolase"/>
    <property type="match status" value="1"/>
</dbReference>
<accession>A0A1H6QP67</accession>
<feature type="domain" description="Nudix hydrolase" evidence="6">
    <location>
        <begin position="6"/>
        <end position="149"/>
    </location>
</feature>
<dbReference type="InterPro" id="IPR022927">
    <property type="entry name" value="RppH"/>
</dbReference>
<evidence type="ECO:0000256" key="3">
    <source>
        <dbReference type="ARBA" id="ARBA00022801"/>
    </source>
</evidence>
<gene>
    <name evidence="4" type="primary">rppH</name>
    <name evidence="4" type="synonym">nudH</name>
    <name evidence="7" type="ORF">SAMN05421831_10280</name>
</gene>
<dbReference type="RefSeq" id="WP_093308430.1">
    <property type="nucleotide sequence ID" value="NZ_FNYH01000002.1"/>
</dbReference>
<dbReference type="OrthoDB" id="9816040at2"/>
<dbReference type="EMBL" id="FNYH01000002">
    <property type="protein sequence ID" value="SEI45471.1"/>
    <property type="molecule type" value="Genomic_DNA"/>
</dbReference>
<sequence length="199" mass="23672">MIDIDGYRPNVGIIIANQQGQLLWARRCGQDAWQFPQGGIKQHETPEQALLRELAEEIGLQAHQVRILACTRGWLRYRLPRRMIRQNCRPLCVGQKQKWFLLQLLCQDKDIHLDACAHPEFDTWRWVSYWYPLGQVVSFKREVYRRALKELAPRLHALITAQHKASHEDTGRRRYHYKSRDGHTSHRRHFKPRGSKHVR</sequence>
<comment type="function">
    <text evidence="4">Accelerates the degradation of transcripts by removing pyrophosphate from the 5'-end of triphosphorylated RNA, leading to a more labile monophosphorylated state that can stimulate subsequent ribonuclease cleavage.</text>
</comment>
<dbReference type="SUPFAM" id="SSF55811">
    <property type="entry name" value="Nudix"/>
    <property type="match status" value="1"/>
</dbReference>
<evidence type="ECO:0000256" key="1">
    <source>
        <dbReference type="ARBA" id="ARBA00001936"/>
    </source>
</evidence>
<dbReference type="STRING" id="64971.SAMN05421831_10280"/>
<dbReference type="PROSITE" id="PS51462">
    <property type="entry name" value="NUDIX"/>
    <property type="match status" value="1"/>
</dbReference>
<organism evidence="7 8">
    <name type="scientific">Allopseudospirillum japonicum</name>
    <dbReference type="NCBI Taxonomy" id="64971"/>
    <lineage>
        <taxon>Bacteria</taxon>
        <taxon>Pseudomonadati</taxon>
        <taxon>Pseudomonadota</taxon>
        <taxon>Gammaproteobacteria</taxon>
        <taxon>Oceanospirillales</taxon>
        <taxon>Oceanospirillaceae</taxon>
        <taxon>Allopseudospirillum</taxon>
    </lineage>
</organism>
<feature type="short sequence motif" description="Nudix box" evidence="4">
    <location>
        <begin position="38"/>
        <end position="59"/>
    </location>
</feature>
<evidence type="ECO:0000256" key="4">
    <source>
        <dbReference type="HAMAP-Rule" id="MF_00298"/>
    </source>
</evidence>
<dbReference type="NCBIfam" id="NF001938">
    <property type="entry name" value="PRK00714.1-5"/>
    <property type="match status" value="1"/>
</dbReference>